<gene>
    <name evidence="11" type="primary">recG</name>
    <name evidence="11" type="ORF">EDX97_10800</name>
</gene>
<dbReference type="PANTHER" id="PTHR47964:SF1">
    <property type="entry name" value="ATP-DEPENDENT DNA HELICASE HOMOLOG RECG, CHLOROPLASTIC"/>
    <property type="match status" value="1"/>
</dbReference>
<dbReference type="Gene3D" id="3.40.50.300">
    <property type="entry name" value="P-loop containing nucleotide triphosphate hydrolases"/>
    <property type="match status" value="2"/>
</dbReference>
<evidence type="ECO:0000256" key="5">
    <source>
        <dbReference type="ARBA" id="ARBA00022840"/>
    </source>
</evidence>
<evidence type="ECO:0000256" key="2">
    <source>
        <dbReference type="ARBA" id="ARBA00022763"/>
    </source>
</evidence>
<dbReference type="InterPro" id="IPR012340">
    <property type="entry name" value="NA-bd_OB-fold"/>
</dbReference>
<keyword evidence="12" id="KW-1185">Reference proteome</keyword>
<name>A0A3N0HWG3_9FIRM</name>
<dbReference type="SMART" id="SM00490">
    <property type="entry name" value="HELICc"/>
    <property type="match status" value="1"/>
</dbReference>
<evidence type="ECO:0000256" key="7">
    <source>
        <dbReference type="ARBA" id="ARBA00023204"/>
    </source>
</evidence>
<dbReference type="Proteomes" id="UP000276568">
    <property type="component" value="Unassembled WGS sequence"/>
</dbReference>
<keyword evidence="5" id="KW-0067">ATP-binding</keyword>
<dbReference type="GO" id="GO:0003677">
    <property type="term" value="F:DNA binding"/>
    <property type="evidence" value="ECO:0007669"/>
    <property type="project" value="UniProtKB-KW"/>
</dbReference>
<dbReference type="RefSeq" id="WP_128521160.1">
    <property type="nucleotide sequence ID" value="NZ_RJQC01000005.1"/>
</dbReference>
<evidence type="ECO:0000259" key="10">
    <source>
        <dbReference type="PROSITE" id="PS51194"/>
    </source>
</evidence>
<dbReference type="InterPro" id="IPR027417">
    <property type="entry name" value="P-loop_NTPase"/>
</dbReference>
<evidence type="ECO:0000256" key="4">
    <source>
        <dbReference type="ARBA" id="ARBA00022806"/>
    </source>
</evidence>
<dbReference type="PROSITE" id="PS51192">
    <property type="entry name" value="HELICASE_ATP_BIND_1"/>
    <property type="match status" value="1"/>
</dbReference>
<dbReference type="GO" id="GO:0005524">
    <property type="term" value="F:ATP binding"/>
    <property type="evidence" value="ECO:0007669"/>
    <property type="project" value="UniProtKB-KW"/>
</dbReference>
<dbReference type="GO" id="GO:0006281">
    <property type="term" value="P:DNA repair"/>
    <property type="evidence" value="ECO:0007669"/>
    <property type="project" value="UniProtKB-KW"/>
</dbReference>
<evidence type="ECO:0000259" key="9">
    <source>
        <dbReference type="PROSITE" id="PS51192"/>
    </source>
</evidence>
<dbReference type="PROSITE" id="PS51194">
    <property type="entry name" value="HELICASE_CTER"/>
    <property type="match status" value="1"/>
</dbReference>
<dbReference type="SUPFAM" id="SSF52540">
    <property type="entry name" value="P-loop containing nucleoside triphosphate hydrolases"/>
    <property type="match status" value="2"/>
</dbReference>
<keyword evidence="3 11" id="KW-0378">Hydrolase</keyword>
<evidence type="ECO:0000256" key="3">
    <source>
        <dbReference type="ARBA" id="ARBA00022801"/>
    </source>
</evidence>
<reference evidence="11 12" key="1">
    <citation type="submission" date="2018-11" db="EMBL/GenBank/DDBJ databases">
        <title>Clostridium sp. nov., a member of the family Erysipelotrichaceae isolated from pig faeces.</title>
        <authorList>
            <person name="Chang Y.-H."/>
        </authorList>
    </citation>
    <scope>NUCLEOTIDE SEQUENCE [LARGE SCALE GENOMIC DNA]</scope>
    <source>
        <strain evidence="11 12">YH-panp20</strain>
    </source>
</reference>
<comment type="caution">
    <text evidence="11">The sequence shown here is derived from an EMBL/GenBank/DDBJ whole genome shotgun (WGS) entry which is preliminary data.</text>
</comment>
<evidence type="ECO:0000256" key="8">
    <source>
        <dbReference type="ARBA" id="ARBA00049819"/>
    </source>
</evidence>
<keyword evidence="6" id="KW-0238">DNA-binding</keyword>
<accession>A0A3N0HWG3</accession>
<dbReference type="OrthoDB" id="9804325at2"/>
<evidence type="ECO:0000256" key="1">
    <source>
        <dbReference type="ARBA" id="ARBA00022741"/>
    </source>
</evidence>
<dbReference type="InterPro" id="IPR045562">
    <property type="entry name" value="RecG_dom3_C"/>
</dbReference>
<dbReference type="SUPFAM" id="SSF50249">
    <property type="entry name" value="Nucleic acid-binding proteins"/>
    <property type="match status" value="1"/>
</dbReference>
<proteinExistence type="predicted"/>
<keyword evidence="1" id="KW-0547">Nucleotide-binding</keyword>
<keyword evidence="4 11" id="KW-0347">Helicase</keyword>
<dbReference type="GO" id="GO:0003678">
    <property type="term" value="F:DNA helicase activity"/>
    <property type="evidence" value="ECO:0007669"/>
    <property type="project" value="TreeGrafter"/>
</dbReference>
<dbReference type="EMBL" id="RJQC01000005">
    <property type="protein sequence ID" value="RNM29111.1"/>
    <property type="molecule type" value="Genomic_DNA"/>
</dbReference>
<feature type="domain" description="Helicase C-terminal" evidence="10">
    <location>
        <begin position="440"/>
        <end position="595"/>
    </location>
</feature>
<keyword evidence="7" id="KW-0234">DNA repair</keyword>
<dbReference type="InterPro" id="IPR047112">
    <property type="entry name" value="RecG/Mfd"/>
</dbReference>
<dbReference type="PANTHER" id="PTHR47964">
    <property type="entry name" value="ATP-DEPENDENT DNA HELICASE HOMOLOG RECG, CHLOROPLASTIC"/>
    <property type="match status" value="1"/>
</dbReference>
<dbReference type="InterPro" id="IPR014001">
    <property type="entry name" value="Helicase_ATP-bd"/>
</dbReference>
<dbReference type="Pfam" id="PF17191">
    <property type="entry name" value="RecG_wedge"/>
    <property type="match status" value="1"/>
</dbReference>
<dbReference type="GO" id="GO:0016787">
    <property type="term" value="F:hydrolase activity"/>
    <property type="evidence" value="ECO:0007669"/>
    <property type="project" value="UniProtKB-KW"/>
</dbReference>
<feature type="domain" description="Helicase ATP-binding" evidence="9">
    <location>
        <begin position="260"/>
        <end position="417"/>
    </location>
</feature>
<evidence type="ECO:0000313" key="12">
    <source>
        <dbReference type="Proteomes" id="UP000276568"/>
    </source>
</evidence>
<keyword evidence="2" id="KW-0227">DNA damage</keyword>
<dbReference type="Pfam" id="PF00271">
    <property type="entry name" value="Helicase_C"/>
    <property type="match status" value="1"/>
</dbReference>
<dbReference type="Gene3D" id="2.40.50.140">
    <property type="entry name" value="Nucleic acid-binding proteins"/>
    <property type="match status" value="1"/>
</dbReference>
<dbReference type="InterPro" id="IPR001650">
    <property type="entry name" value="Helicase_C-like"/>
</dbReference>
<dbReference type="InterPro" id="IPR011545">
    <property type="entry name" value="DEAD/DEAH_box_helicase_dom"/>
</dbReference>
<dbReference type="Pfam" id="PF00270">
    <property type="entry name" value="DEAD"/>
    <property type="match status" value="1"/>
</dbReference>
<evidence type="ECO:0000313" key="11">
    <source>
        <dbReference type="EMBL" id="RNM29111.1"/>
    </source>
</evidence>
<dbReference type="Pfam" id="PF19833">
    <property type="entry name" value="RecG_dom3_C"/>
    <property type="match status" value="1"/>
</dbReference>
<dbReference type="AlphaFoldDB" id="A0A3N0HWG3"/>
<evidence type="ECO:0000256" key="6">
    <source>
        <dbReference type="ARBA" id="ARBA00023125"/>
    </source>
</evidence>
<sequence length="659" mass="75372">MDLSVLKLTSRRHGLLVKMGIDSVEDLLSTYPFRYETIEIIPYSQWQENDHVCFEGLICSLARVIRFGKNRSMTKFTVISYDQEIEVTLFNRPWTQQFTFGKDITVFGQYKGKNKFTATNYNFEPLSKQLGMHPVYTLPQGMHQKEFQKIMDQALAFRYEVEDVIPHRYREKYRLLEHGQALLWVHHPQDSKHLRYALRTLKYEEFLCFQCVMQATQNQATSASKDPKIFDESLIDAWIHQLPYPLTKDQAQAIDDVCEDLHSSKTMFRLVQGDVGCGKTIVAMAAIYASYLAGYQSAFLAPTEILARQHYEKMRALGLDAQLYVSALSAKEKQTILDGMASGEMLIFVGTHALFQDQVHFSKLGLVIADEQQRFGVRQRRSMLEKGKNVDFLMMSATPIPRTYAHFIYGNMDISNIKTMPPHRKPVITKYVKGTSMKPILKDILQGLQEGRQCYVVCAAIEDSTEVSMRSATKVYEGMKKTLKDKRIGLLHGQMTSEEKEAMMNQFVNKELDVLVSTTVIEVGIDVPNATLMVIYDAHRFGLSTLHQLRGRVARGKEQGYCWLLSDSKDSQAIERLKKLETITDGFAITEYDLRLRGPGDFLGVRQSGLPNFVLGDLEKDKAMMDECVKNAEEILQQKIDQPMLDFISKAIANAQYFD</sequence>
<organism evidence="11 12">
    <name type="scientific">Absicoccus porci</name>
    <dbReference type="NCBI Taxonomy" id="2486576"/>
    <lineage>
        <taxon>Bacteria</taxon>
        <taxon>Bacillati</taxon>
        <taxon>Bacillota</taxon>
        <taxon>Erysipelotrichia</taxon>
        <taxon>Erysipelotrichales</taxon>
        <taxon>Erysipelotrichaceae</taxon>
        <taxon>Absicoccus</taxon>
    </lineage>
</organism>
<dbReference type="InterPro" id="IPR033454">
    <property type="entry name" value="RecG_wedge"/>
</dbReference>
<dbReference type="NCBIfam" id="NF008165">
    <property type="entry name" value="PRK10917.1-3"/>
    <property type="match status" value="1"/>
</dbReference>
<protein>
    <recommendedName>
        <fullName evidence="8">Probable DNA 3'-5' helicase RecG</fullName>
    </recommendedName>
</protein>
<dbReference type="SMART" id="SM00487">
    <property type="entry name" value="DEXDc"/>
    <property type="match status" value="1"/>
</dbReference>